<dbReference type="EMBL" id="CP030840">
    <property type="protein sequence ID" value="AXC09940.1"/>
    <property type="molecule type" value="Genomic_DNA"/>
</dbReference>
<protein>
    <submittedName>
        <fullName evidence="2">Uncharacterized protein</fullName>
    </submittedName>
</protein>
<reference evidence="2 3" key="1">
    <citation type="journal article" date="2018" name="Front. Microbiol.">
        <title>Hydrolytic Capabilities as a Key to Environmental Success: Chitinolytic and Cellulolytic Acidobacteria From Acidic Sub-arctic Soils and Boreal Peatlands.</title>
        <authorList>
            <person name="Belova S.E."/>
            <person name="Ravin N.V."/>
            <person name="Pankratov T.A."/>
            <person name="Rakitin A.L."/>
            <person name="Ivanova A.A."/>
            <person name="Beletsky A.V."/>
            <person name="Mardanov A.V."/>
            <person name="Sinninghe Damste J.S."/>
            <person name="Dedysh S.N."/>
        </authorList>
    </citation>
    <scope>NUCLEOTIDE SEQUENCE [LARGE SCALE GENOMIC DNA]</scope>
    <source>
        <strain evidence="2 3">SBC82</strain>
    </source>
</reference>
<feature type="transmembrane region" description="Helical" evidence="1">
    <location>
        <begin position="29"/>
        <end position="50"/>
    </location>
</feature>
<keyword evidence="3" id="KW-1185">Reference proteome</keyword>
<keyword evidence="1" id="KW-0812">Transmembrane</keyword>
<dbReference type="Proteomes" id="UP000253606">
    <property type="component" value="Chromosome"/>
</dbReference>
<proteinExistence type="predicted"/>
<evidence type="ECO:0000256" key="1">
    <source>
        <dbReference type="SAM" id="Phobius"/>
    </source>
</evidence>
<dbReference type="KEGG" id="abas:ACPOL_0565"/>
<accession>A0A2Z5FSZ9</accession>
<evidence type="ECO:0000313" key="2">
    <source>
        <dbReference type="EMBL" id="AXC09940.1"/>
    </source>
</evidence>
<sequence>MRHSEKATAVRQYRECLLSLRCRRSRIDVIVMIVSGSGACADATWMISLMKTTFCSRLFDL</sequence>
<evidence type="ECO:0000313" key="3">
    <source>
        <dbReference type="Proteomes" id="UP000253606"/>
    </source>
</evidence>
<name>A0A2Z5FSZ9_9BACT</name>
<gene>
    <name evidence="2" type="ORF">ACPOL_0565</name>
</gene>
<dbReference type="AlphaFoldDB" id="A0A2Z5FSZ9"/>
<organism evidence="2 3">
    <name type="scientific">Acidisarcina polymorpha</name>
    <dbReference type="NCBI Taxonomy" id="2211140"/>
    <lineage>
        <taxon>Bacteria</taxon>
        <taxon>Pseudomonadati</taxon>
        <taxon>Acidobacteriota</taxon>
        <taxon>Terriglobia</taxon>
        <taxon>Terriglobales</taxon>
        <taxon>Acidobacteriaceae</taxon>
        <taxon>Acidisarcina</taxon>
    </lineage>
</organism>
<keyword evidence="1" id="KW-0472">Membrane</keyword>
<keyword evidence="1" id="KW-1133">Transmembrane helix</keyword>